<feature type="region of interest" description="Disordered" evidence="7">
    <location>
        <begin position="610"/>
        <end position="699"/>
    </location>
</feature>
<keyword evidence="4 11" id="KW-0067">ATP-binding</keyword>
<dbReference type="PANTHER" id="PTHR24221">
    <property type="entry name" value="ATP-BINDING CASSETTE SUB-FAMILY B"/>
    <property type="match status" value="1"/>
</dbReference>
<dbReference type="InterPro" id="IPR036640">
    <property type="entry name" value="ABC1_TM_sf"/>
</dbReference>
<evidence type="ECO:0000256" key="1">
    <source>
        <dbReference type="ARBA" id="ARBA00004651"/>
    </source>
</evidence>
<keyword evidence="2 8" id="KW-0812">Transmembrane</keyword>
<dbReference type="InterPro" id="IPR003439">
    <property type="entry name" value="ABC_transporter-like_ATP-bd"/>
</dbReference>
<dbReference type="InterPro" id="IPR003593">
    <property type="entry name" value="AAA+_ATPase"/>
</dbReference>
<keyword evidence="12" id="KW-1185">Reference proteome</keyword>
<evidence type="ECO:0000313" key="11">
    <source>
        <dbReference type="EMBL" id="MET9844131.1"/>
    </source>
</evidence>
<dbReference type="SUPFAM" id="SSF52540">
    <property type="entry name" value="P-loop containing nucleoside triphosphate hydrolases"/>
    <property type="match status" value="1"/>
</dbReference>
<feature type="compositionally biased region" description="Low complexity" evidence="7">
    <location>
        <begin position="318"/>
        <end position="331"/>
    </location>
</feature>
<feature type="transmembrane region" description="Helical" evidence="8">
    <location>
        <begin position="211"/>
        <end position="236"/>
    </location>
</feature>
<dbReference type="PROSITE" id="PS50893">
    <property type="entry name" value="ABC_TRANSPORTER_2"/>
    <property type="match status" value="1"/>
</dbReference>
<evidence type="ECO:0000256" key="2">
    <source>
        <dbReference type="ARBA" id="ARBA00022692"/>
    </source>
</evidence>
<feature type="compositionally biased region" description="Low complexity" evidence="7">
    <location>
        <begin position="619"/>
        <end position="647"/>
    </location>
</feature>
<evidence type="ECO:0000259" key="10">
    <source>
        <dbReference type="PROSITE" id="PS50929"/>
    </source>
</evidence>
<comment type="caution">
    <text evidence="11">The sequence shown here is derived from an EMBL/GenBank/DDBJ whole genome shotgun (WGS) entry which is preliminary data.</text>
</comment>
<name>A0ABV2URI0_9ACTN</name>
<dbReference type="PANTHER" id="PTHR24221:SF654">
    <property type="entry name" value="ATP-BINDING CASSETTE SUB-FAMILY B MEMBER 6"/>
    <property type="match status" value="1"/>
</dbReference>
<evidence type="ECO:0000256" key="4">
    <source>
        <dbReference type="ARBA" id="ARBA00022840"/>
    </source>
</evidence>
<accession>A0ABV2URI0</accession>
<dbReference type="Gene3D" id="1.20.1560.10">
    <property type="entry name" value="ABC transporter type 1, transmembrane domain"/>
    <property type="match status" value="1"/>
</dbReference>
<feature type="compositionally biased region" description="Pro residues" evidence="7">
    <location>
        <begin position="336"/>
        <end position="371"/>
    </location>
</feature>
<dbReference type="InterPro" id="IPR027417">
    <property type="entry name" value="P-loop_NTPase"/>
</dbReference>
<feature type="transmembrane region" description="Helical" evidence="8">
    <location>
        <begin position="129"/>
        <end position="148"/>
    </location>
</feature>
<keyword evidence="5 8" id="KW-1133">Transmembrane helix</keyword>
<keyword evidence="3" id="KW-0547">Nucleotide-binding</keyword>
<feature type="domain" description="ABC transporter" evidence="9">
    <location>
        <begin position="377"/>
        <end position="605"/>
    </location>
</feature>
<evidence type="ECO:0000259" key="9">
    <source>
        <dbReference type="PROSITE" id="PS50893"/>
    </source>
</evidence>
<evidence type="ECO:0000256" key="3">
    <source>
        <dbReference type="ARBA" id="ARBA00022741"/>
    </source>
</evidence>
<dbReference type="InterPro" id="IPR011527">
    <property type="entry name" value="ABC1_TM_dom"/>
</dbReference>
<dbReference type="CDD" id="cd03228">
    <property type="entry name" value="ABCC_MRP_Like"/>
    <property type="match status" value="1"/>
</dbReference>
<dbReference type="GO" id="GO:0005524">
    <property type="term" value="F:ATP binding"/>
    <property type="evidence" value="ECO:0007669"/>
    <property type="project" value="UniProtKB-KW"/>
</dbReference>
<feature type="domain" description="ABC transmembrane type-1" evidence="10">
    <location>
        <begin position="1"/>
        <end position="261"/>
    </location>
</feature>
<dbReference type="SUPFAM" id="SSF90123">
    <property type="entry name" value="ABC transporter transmembrane region"/>
    <property type="match status" value="1"/>
</dbReference>
<evidence type="ECO:0000256" key="5">
    <source>
        <dbReference type="ARBA" id="ARBA00022989"/>
    </source>
</evidence>
<dbReference type="PROSITE" id="PS50929">
    <property type="entry name" value="ABC_TM1F"/>
    <property type="match status" value="1"/>
</dbReference>
<evidence type="ECO:0000256" key="7">
    <source>
        <dbReference type="SAM" id="MobiDB-lite"/>
    </source>
</evidence>
<evidence type="ECO:0000256" key="6">
    <source>
        <dbReference type="ARBA" id="ARBA00023136"/>
    </source>
</evidence>
<feature type="region of interest" description="Disordered" evidence="7">
    <location>
        <begin position="284"/>
        <end position="376"/>
    </location>
</feature>
<organism evidence="11 12">
    <name type="scientific">Streptomyces ossamyceticus</name>
    <dbReference type="NCBI Taxonomy" id="249581"/>
    <lineage>
        <taxon>Bacteria</taxon>
        <taxon>Bacillati</taxon>
        <taxon>Actinomycetota</taxon>
        <taxon>Actinomycetes</taxon>
        <taxon>Kitasatosporales</taxon>
        <taxon>Streptomycetaceae</taxon>
        <taxon>Streptomyces</taxon>
    </lineage>
</organism>
<reference evidence="11 12" key="1">
    <citation type="submission" date="2024-06" db="EMBL/GenBank/DDBJ databases">
        <title>The Natural Products Discovery Center: Release of the First 8490 Sequenced Strains for Exploring Actinobacteria Biosynthetic Diversity.</title>
        <authorList>
            <person name="Kalkreuter E."/>
            <person name="Kautsar S.A."/>
            <person name="Yang D."/>
            <person name="Bader C.D."/>
            <person name="Teijaro C.N."/>
            <person name="Fluegel L."/>
            <person name="Davis C.M."/>
            <person name="Simpson J.R."/>
            <person name="Lauterbach L."/>
            <person name="Steele A.D."/>
            <person name="Gui C."/>
            <person name="Meng S."/>
            <person name="Li G."/>
            <person name="Viehrig K."/>
            <person name="Ye F."/>
            <person name="Su P."/>
            <person name="Kiefer A.F."/>
            <person name="Nichols A."/>
            <person name="Cepeda A.J."/>
            <person name="Yan W."/>
            <person name="Fan B."/>
            <person name="Jiang Y."/>
            <person name="Adhikari A."/>
            <person name="Zheng C.-J."/>
            <person name="Schuster L."/>
            <person name="Cowan T.M."/>
            <person name="Smanski M.J."/>
            <person name="Chevrette M.G."/>
            <person name="De Carvalho L.P.S."/>
            <person name="Shen B."/>
        </authorList>
    </citation>
    <scope>NUCLEOTIDE SEQUENCE [LARGE SCALE GENOMIC DNA]</scope>
    <source>
        <strain evidence="11 12">NPDC006434</strain>
    </source>
</reference>
<dbReference type="EMBL" id="JBEXPZ010000006">
    <property type="protein sequence ID" value="MET9844131.1"/>
    <property type="molecule type" value="Genomic_DNA"/>
</dbReference>
<feature type="transmembrane region" description="Helical" evidence="8">
    <location>
        <begin position="101"/>
        <end position="123"/>
    </location>
</feature>
<protein>
    <submittedName>
        <fullName evidence="11">ATP-binding cassette domain-containing protein</fullName>
    </submittedName>
</protein>
<dbReference type="SMART" id="SM00382">
    <property type="entry name" value="AAA"/>
    <property type="match status" value="1"/>
</dbReference>
<dbReference type="Pfam" id="PF00005">
    <property type="entry name" value="ABC_tran"/>
    <property type="match status" value="1"/>
</dbReference>
<comment type="subcellular location">
    <subcellularLocation>
        <location evidence="1">Cell membrane</location>
        <topology evidence="1">Multi-pass membrane protein</topology>
    </subcellularLocation>
</comment>
<dbReference type="RefSeq" id="WP_355393150.1">
    <property type="nucleotide sequence ID" value="NZ_JBEXPZ010000006.1"/>
</dbReference>
<sequence>MAWSVLETAQTFLMGYAVARALDDGFLAGRAGVGLGWLGVGAAAVVVGAFGTGRVYGCVAALVEPLRDRLVHGVVERGVREADDGALSGLTQQVEIARDTFAGLVMVSRSFVFTAAGALIGLFSLAPPLLLVVVPPLVVGVALFLASLRPLARRQEAFLVADEALATGLGTVCPGLRDITAAGAEESVADDTARRVDAEYRAACSLARWGVLRVASLAVGGQLPVVLLLAAAPWLLARGITAGALVGALAYVTQSLLPALQNLVHGLGTSGSRLAVVLRRLAPADEPSRAPRQEPGPGPTPAAVARPTAPRPEPASIPAAPHTTAPHPTAPGQNPASPPATPHPAMTHPPAPRTTPTDPSLPPLPSPPPTTGPHDALALSSVTFAYGPAAVPVIEDLDLRVPQGTHLAVVGPSGIGKSTLAGIVAGLLRPRHGSVRLCGHRVPGATSRAHRVLIPQEAYVFRGSLAENLGELRPKPVPPEELWAAAEAVGLTELMERLGGPGAGIDPGALSAGERQLIALARAHLSDAPVVILDEATCHLDPEAEERAERAFVRRPGTTLVVVAHRVGSARRADRVLVMDGRRVAFGTHDDLMTRSPLYRELMGTWSPTAPVPSPPTASVPSSPTASVPSSPRAPASSSPRAPVPSSEPALALGDPDGVDPVARARLAGDGGHVVAHGPVGQMKAAGDLRDGGALGSQG</sequence>
<dbReference type="Gene3D" id="3.40.50.300">
    <property type="entry name" value="P-loop containing nucleotide triphosphate hydrolases"/>
    <property type="match status" value="1"/>
</dbReference>
<dbReference type="InterPro" id="IPR039421">
    <property type="entry name" value="Type_1_exporter"/>
</dbReference>
<evidence type="ECO:0000313" key="12">
    <source>
        <dbReference type="Proteomes" id="UP001550210"/>
    </source>
</evidence>
<proteinExistence type="predicted"/>
<keyword evidence="6 8" id="KW-0472">Membrane</keyword>
<dbReference type="Proteomes" id="UP001550210">
    <property type="component" value="Unassembled WGS sequence"/>
</dbReference>
<gene>
    <name evidence="11" type="ORF">ABZZ21_06020</name>
</gene>
<evidence type="ECO:0000256" key="8">
    <source>
        <dbReference type="SAM" id="Phobius"/>
    </source>
</evidence>